<gene>
    <name evidence="1" type="primary">yyaC2</name>
    <name evidence="1" type="ORF">CLSA_c29510</name>
</gene>
<name>U5MTT4_CLOSA</name>
<keyword evidence="2" id="KW-1185">Reference proteome</keyword>
<evidence type="ECO:0000313" key="1">
    <source>
        <dbReference type="EMBL" id="AGX43918.1"/>
    </source>
</evidence>
<sequence length="183" mass="20377">MLLVGVHYQDEMASRILADKIKDILVENDKVLVVCIGSSKYMCDCLAPLLGTLLKDIKIPLNVFGTLEDPIHFLNAKDKIREISNNLPDHKIICIDACLGDNVGCIHIRKDSIVPGLGVGKSHDPIGDFSMEVVIENRRKSKKIMELPITLDYLMCIAFVIRSSFVQAFNSYMATKGNNDTKI</sequence>
<dbReference type="AlphaFoldDB" id="U5MTT4"/>
<proteinExistence type="predicted"/>
<dbReference type="InterPro" id="IPR009665">
    <property type="entry name" value="YyaC"/>
</dbReference>
<reference evidence="1 2" key="1">
    <citation type="journal article" date="2013" name="Genome Announc.">
        <title>Complete Genome Sequence of the Solvent Producer Clostridium saccharobutylicum NCP262 (DSM 13864).</title>
        <authorList>
            <person name="Poehlein A."/>
            <person name="Hartwich K."/>
            <person name="Krabben P."/>
            <person name="Ehrenreich A."/>
            <person name="Liebl W."/>
            <person name="Durre P."/>
            <person name="Gottschalk G."/>
            <person name="Daniel R."/>
        </authorList>
    </citation>
    <scope>NUCLEOTIDE SEQUENCE [LARGE SCALE GENOMIC DNA]</scope>
    <source>
        <strain evidence="1">DSM 13864</strain>
    </source>
</reference>
<dbReference type="PATRIC" id="fig|1345695.10.peg.1035"/>
<dbReference type="InterPro" id="IPR023430">
    <property type="entry name" value="Pept_HybD-like_dom_sf"/>
</dbReference>
<organism evidence="1 2">
    <name type="scientific">Clostridium saccharobutylicum DSM 13864</name>
    <dbReference type="NCBI Taxonomy" id="1345695"/>
    <lineage>
        <taxon>Bacteria</taxon>
        <taxon>Bacillati</taxon>
        <taxon>Bacillota</taxon>
        <taxon>Clostridia</taxon>
        <taxon>Eubacteriales</taxon>
        <taxon>Clostridiaceae</taxon>
        <taxon>Clostridium</taxon>
    </lineage>
</organism>
<dbReference type="KEGG" id="csb:CLSA_c29510"/>
<dbReference type="SUPFAM" id="SSF53163">
    <property type="entry name" value="HybD-like"/>
    <property type="match status" value="1"/>
</dbReference>
<dbReference type="Proteomes" id="UP000017118">
    <property type="component" value="Chromosome"/>
</dbReference>
<dbReference type="eggNOG" id="ENOG50313RY">
    <property type="taxonomic scope" value="Bacteria"/>
</dbReference>
<dbReference type="EMBL" id="CP006721">
    <property type="protein sequence ID" value="AGX43918.1"/>
    <property type="molecule type" value="Genomic_DNA"/>
</dbReference>
<protein>
    <submittedName>
        <fullName evidence="1">Putative sporulation protein YyaC</fullName>
    </submittedName>
</protein>
<dbReference type="Pfam" id="PF06866">
    <property type="entry name" value="DUF1256"/>
    <property type="match status" value="1"/>
</dbReference>
<evidence type="ECO:0000313" key="2">
    <source>
        <dbReference type="Proteomes" id="UP000017118"/>
    </source>
</evidence>
<accession>U5MTT4</accession>
<dbReference type="HOGENOM" id="CLU_104063_1_0_9"/>